<reference evidence="1 2" key="2">
    <citation type="submission" date="2018-11" db="EMBL/GenBank/DDBJ databases">
        <authorList>
            <consortium name="Pathogen Informatics"/>
        </authorList>
    </citation>
    <scope>NUCLEOTIDE SEQUENCE [LARGE SCALE GENOMIC DNA]</scope>
</reference>
<dbReference type="PROSITE" id="PS00109">
    <property type="entry name" value="PROTEIN_KINASE_TYR"/>
    <property type="match status" value="1"/>
</dbReference>
<dbReference type="InterPro" id="IPR008266">
    <property type="entry name" value="Tyr_kinase_AS"/>
</dbReference>
<dbReference type="SUPFAM" id="SSF56112">
    <property type="entry name" value="Protein kinase-like (PK-like)"/>
    <property type="match status" value="1"/>
</dbReference>
<accession>A0A0N5CYK4</accession>
<gene>
    <name evidence="1" type="ORF">TCLT_LOCUS5521</name>
</gene>
<evidence type="ECO:0000313" key="1">
    <source>
        <dbReference type="EMBL" id="VDN02776.1"/>
    </source>
</evidence>
<name>A0A0N5CYK4_THECL</name>
<dbReference type="STRING" id="103827.A0A0N5CYK4"/>
<dbReference type="GO" id="GO:0004672">
    <property type="term" value="F:protein kinase activity"/>
    <property type="evidence" value="ECO:0007669"/>
    <property type="project" value="InterPro"/>
</dbReference>
<sequence>MNKRHFLTLKDRGRVLGYYNYLITTMADINLNDLRKSPQTLQAIHDVHLNHYIHRDIRPDNFLIGFPPKSNIVYMIGFSLLEIKLYRTPRKLTKWQGSNCKFQSRSYHLHSNIARIDDVESWFYMCIDFFGQTLLPWNDITSESEIFLCKQRLFCDGCEEIYNVIPQNFRAIF</sequence>
<dbReference type="EMBL" id="UYYF01004344">
    <property type="protein sequence ID" value="VDN02776.1"/>
    <property type="molecule type" value="Genomic_DNA"/>
</dbReference>
<evidence type="ECO:0000313" key="3">
    <source>
        <dbReference type="WBParaSite" id="TCLT_0000553201-mRNA-1"/>
    </source>
</evidence>
<dbReference type="OrthoDB" id="5869605at2759"/>
<dbReference type="InterPro" id="IPR011009">
    <property type="entry name" value="Kinase-like_dom_sf"/>
</dbReference>
<dbReference type="Proteomes" id="UP000276776">
    <property type="component" value="Unassembled WGS sequence"/>
</dbReference>
<dbReference type="WBParaSite" id="TCLT_0000553201-mRNA-1">
    <property type="protein sequence ID" value="TCLT_0000553201-mRNA-1"/>
    <property type="gene ID" value="TCLT_0000553201"/>
</dbReference>
<reference evidence="3" key="1">
    <citation type="submission" date="2017-02" db="UniProtKB">
        <authorList>
            <consortium name="WormBaseParasite"/>
        </authorList>
    </citation>
    <scope>IDENTIFICATION</scope>
</reference>
<dbReference type="InterPro" id="IPR050235">
    <property type="entry name" value="CK1_Ser-Thr_kinase"/>
</dbReference>
<dbReference type="PANTHER" id="PTHR11909">
    <property type="entry name" value="CASEIN KINASE-RELATED"/>
    <property type="match status" value="1"/>
</dbReference>
<keyword evidence="2" id="KW-1185">Reference proteome</keyword>
<evidence type="ECO:0000313" key="2">
    <source>
        <dbReference type="Proteomes" id="UP000276776"/>
    </source>
</evidence>
<protein>
    <submittedName>
        <fullName evidence="3">Protein kinase domain-containing protein</fullName>
    </submittedName>
</protein>
<dbReference type="Gene3D" id="1.10.510.10">
    <property type="entry name" value="Transferase(Phosphotransferase) domain 1"/>
    <property type="match status" value="1"/>
</dbReference>
<organism evidence="3">
    <name type="scientific">Thelazia callipaeda</name>
    <name type="common">Oriental eyeworm</name>
    <name type="synonym">Parasitic nematode</name>
    <dbReference type="NCBI Taxonomy" id="103827"/>
    <lineage>
        <taxon>Eukaryota</taxon>
        <taxon>Metazoa</taxon>
        <taxon>Ecdysozoa</taxon>
        <taxon>Nematoda</taxon>
        <taxon>Chromadorea</taxon>
        <taxon>Rhabditida</taxon>
        <taxon>Spirurina</taxon>
        <taxon>Spiruromorpha</taxon>
        <taxon>Thelazioidea</taxon>
        <taxon>Thelaziidae</taxon>
        <taxon>Thelazia</taxon>
    </lineage>
</organism>
<dbReference type="AlphaFoldDB" id="A0A0N5CYK4"/>
<proteinExistence type="predicted"/>